<accession>A0A2S9EUY0</accession>
<proteinExistence type="predicted"/>
<dbReference type="RefSeq" id="WP_105696557.1">
    <property type="nucleotide sequence ID" value="NZ_CP159260.1"/>
</dbReference>
<dbReference type="Proteomes" id="UP000238045">
    <property type="component" value="Unassembled WGS sequence"/>
</dbReference>
<dbReference type="EMBL" id="PCQL01000008">
    <property type="protein sequence ID" value="PRC19689.1"/>
    <property type="molecule type" value="Genomic_DNA"/>
</dbReference>
<name>A0A2S9EUY0_9PSED</name>
<evidence type="ECO:0000313" key="1">
    <source>
        <dbReference type="EMBL" id="PRC19689.1"/>
    </source>
</evidence>
<evidence type="ECO:0000313" key="2">
    <source>
        <dbReference type="Proteomes" id="UP000238045"/>
    </source>
</evidence>
<gene>
    <name evidence="1" type="ORF">CQZ99_10100</name>
</gene>
<reference evidence="1 2" key="1">
    <citation type="submission" date="2017-09" db="EMBL/GenBank/DDBJ databases">
        <title>Genomic, metabolic, and phenotypic characteristics of bacterial isolates from the natural microbiome of the model nematode Caenorhabditis elegans.</title>
        <authorList>
            <person name="Zimmermann J."/>
            <person name="Obeng N."/>
            <person name="Yang W."/>
            <person name="Obeng O."/>
            <person name="Kissoyan K."/>
            <person name="Pees B."/>
            <person name="Dirksen P."/>
            <person name="Hoppner M."/>
            <person name="Franke A."/>
            <person name="Rosenstiel P."/>
            <person name="Leippe M."/>
            <person name="Dierking K."/>
            <person name="Kaleta C."/>
            <person name="Schulenburg H."/>
        </authorList>
    </citation>
    <scope>NUCLEOTIDE SEQUENCE [LARGE SCALE GENOMIC DNA]</scope>
    <source>
        <strain evidence="1 2">MYb117</strain>
    </source>
</reference>
<sequence length="69" mass="7907">MSVQKLTKDIWAELENHSRPRKSIEEEMVRRADEILSGGKISAPSLSDMVRHVIEKSKERSISRAKDSE</sequence>
<organism evidence="1 2">
    <name type="scientific">Pseudomonas poae</name>
    <dbReference type="NCBI Taxonomy" id="200451"/>
    <lineage>
        <taxon>Bacteria</taxon>
        <taxon>Pseudomonadati</taxon>
        <taxon>Pseudomonadota</taxon>
        <taxon>Gammaproteobacteria</taxon>
        <taxon>Pseudomonadales</taxon>
        <taxon>Pseudomonadaceae</taxon>
        <taxon>Pseudomonas</taxon>
    </lineage>
</organism>
<keyword evidence="2" id="KW-1185">Reference proteome</keyword>
<comment type="caution">
    <text evidence="1">The sequence shown here is derived from an EMBL/GenBank/DDBJ whole genome shotgun (WGS) entry which is preliminary data.</text>
</comment>
<dbReference type="AlphaFoldDB" id="A0A2S9EUY0"/>
<protein>
    <submittedName>
        <fullName evidence="1">Uncharacterized protein</fullName>
    </submittedName>
</protein>